<accession>A0ABQ7LG19</accession>
<feature type="compositionally biased region" description="Basic and acidic residues" evidence="1">
    <location>
        <begin position="80"/>
        <end position="98"/>
    </location>
</feature>
<feature type="non-terminal residue" evidence="2">
    <location>
        <position position="1"/>
    </location>
</feature>
<evidence type="ECO:0000313" key="3">
    <source>
        <dbReference type="Proteomes" id="UP000823674"/>
    </source>
</evidence>
<feature type="compositionally biased region" description="Polar residues" evidence="1">
    <location>
        <begin position="198"/>
        <end position="209"/>
    </location>
</feature>
<comment type="caution">
    <text evidence="2">The sequence shown here is derived from an EMBL/GenBank/DDBJ whole genome shotgun (WGS) entry which is preliminary data.</text>
</comment>
<dbReference type="Proteomes" id="UP000823674">
    <property type="component" value="Chromosome A09"/>
</dbReference>
<feature type="region of interest" description="Disordered" evidence="1">
    <location>
        <begin position="242"/>
        <end position="275"/>
    </location>
</feature>
<protein>
    <submittedName>
        <fullName evidence="2">Uncharacterized protein</fullName>
    </submittedName>
</protein>
<dbReference type="EMBL" id="JADBGQ010000008">
    <property type="protein sequence ID" value="KAG5384701.1"/>
    <property type="molecule type" value="Genomic_DNA"/>
</dbReference>
<reference evidence="2 3" key="1">
    <citation type="submission" date="2021-03" db="EMBL/GenBank/DDBJ databases">
        <authorList>
            <person name="King G.J."/>
            <person name="Bancroft I."/>
            <person name="Baten A."/>
            <person name="Bloomfield J."/>
            <person name="Borpatragohain P."/>
            <person name="He Z."/>
            <person name="Irish N."/>
            <person name="Irwin J."/>
            <person name="Liu K."/>
            <person name="Mauleon R.P."/>
            <person name="Moore J."/>
            <person name="Morris R."/>
            <person name="Ostergaard L."/>
            <person name="Wang B."/>
            <person name="Wells R."/>
        </authorList>
    </citation>
    <scope>NUCLEOTIDE SEQUENCE [LARGE SCALE GENOMIC DNA]</scope>
    <source>
        <strain evidence="2">R-o-18</strain>
        <tissue evidence="2">Leaf</tissue>
    </source>
</reference>
<organism evidence="2 3">
    <name type="scientific">Brassica rapa subsp. trilocularis</name>
    <dbReference type="NCBI Taxonomy" id="1813537"/>
    <lineage>
        <taxon>Eukaryota</taxon>
        <taxon>Viridiplantae</taxon>
        <taxon>Streptophyta</taxon>
        <taxon>Embryophyta</taxon>
        <taxon>Tracheophyta</taxon>
        <taxon>Spermatophyta</taxon>
        <taxon>Magnoliopsida</taxon>
        <taxon>eudicotyledons</taxon>
        <taxon>Gunneridae</taxon>
        <taxon>Pentapetalae</taxon>
        <taxon>rosids</taxon>
        <taxon>malvids</taxon>
        <taxon>Brassicales</taxon>
        <taxon>Brassicaceae</taxon>
        <taxon>Brassiceae</taxon>
        <taxon>Brassica</taxon>
    </lineage>
</organism>
<feature type="region of interest" description="Disordered" evidence="1">
    <location>
        <begin position="74"/>
        <end position="102"/>
    </location>
</feature>
<name>A0ABQ7LG19_BRACM</name>
<proteinExistence type="predicted"/>
<evidence type="ECO:0000313" key="2">
    <source>
        <dbReference type="EMBL" id="KAG5384701.1"/>
    </source>
</evidence>
<feature type="compositionally biased region" description="Pro residues" evidence="1">
    <location>
        <begin position="258"/>
        <end position="275"/>
    </location>
</feature>
<feature type="region of interest" description="Disordered" evidence="1">
    <location>
        <begin position="182"/>
        <end position="223"/>
    </location>
</feature>
<keyword evidence="3" id="KW-1185">Reference proteome</keyword>
<sequence length="380" mass="42102">LLQYLAHDNHKLPVCLFPFSLINFDWLETASWEGKDSVLQMMKQVANCLVLAMLCYELNPQVKQPQLVFNPPPAASHVLKPTEKPREFQREREKEEQKNQPVCCFEKDQKPQAYHGEEDQLRPSSPLVRLAKLPGDRVLHDDAVSDCSYRTFDNDGDANSLVSVSLSDSLSKLVAHDSFVCADSSPPSTPTPLPTPSFDATPSGSTCETDPSEGSYDQTPVHMPLSPDPYFMDIEVDVVHDSPVHGDHPAAPASPAAHFPPAPAAPIPAAQPGPRPTDPAIIALLELMAEMVNLQHQALNAQREARLEFHRLGDLVERAVNVEEAIAAERELLLAILQNLDVHQFKVSLSHILLRCEDEEVELFREVILERQATAGRAYA</sequence>
<gene>
    <name evidence="2" type="primary">A09g511520.1_BraROA</name>
    <name evidence="2" type="ORF">IGI04_036171</name>
</gene>
<evidence type="ECO:0000256" key="1">
    <source>
        <dbReference type="SAM" id="MobiDB-lite"/>
    </source>
</evidence>